<dbReference type="SUPFAM" id="SSF49764">
    <property type="entry name" value="HSP20-like chaperones"/>
    <property type="match status" value="1"/>
</dbReference>
<proteinExistence type="inferred from homology"/>
<comment type="caution">
    <text evidence="4">The sequence shown here is derived from an EMBL/GenBank/DDBJ whole genome shotgun (WGS) entry which is preliminary data.</text>
</comment>
<evidence type="ECO:0000313" key="4">
    <source>
        <dbReference type="EMBL" id="CAD6490199.1"/>
    </source>
</evidence>
<dbReference type="Proteomes" id="UP000634805">
    <property type="component" value="Unassembled WGS sequence"/>
</dbReference>
<dbReference type="EMBL" id="CAJHIN010000002">
    <property type="protein sequence ID" value="CAD6490199.1"/>
    <property type="molecule type" value="Genomic_DNA"/>
</dbReference>
<evidence type="ECO:0000256" key="2">
    <source>
        <dbReference type="RuleBase" id="RU003616"/>
    </source>
</evidence>
<evidence type="ECO:0000313" key="5">
    <source>
        <dbReference type="EMBL" id="CAD6490822.1"/>
    </source>
</evidence>
<dbReference type="AlphaFoldDB" id="A0A811T4D5"/>
<dbReference type="CDD" id="cd06464">
    <property type="entry name" value="ACD_sHsps-like"/>
    <property type="match status" value="1"/>
</dbReference>
<comment type="similarity">
    <text evidence="1 2">Belongs to the small heat shock protein (HSP20) family.</text>
</comment>
<reference evidence="4" key="1">
    <citation type="submission" date="2020-10" db="EMBL/GenBank/DDBJ databases">
        <authorList>
            <person name="Hahn C.J."/>
            <person name="Laso-Perez R."/>
            <person name="Vulcano F."/>
            <person name="Vaziourakis K.-M."/>
            <person name="Stokke R."/>
            <person name="Steen I.H."/>
            <person name="Teske A."/>
            <person name="Boetius A."/>
            <person name="Liebeke M."/>
            <person name="Amann R."/>
            <person name="Knittel K."/>
        </authorList>
    </citation>
    <scope>NUCLEOTIDE SEQUENCE</scope>
    <source>
        <strain evidence="6">Gfbio:e3339647-f889-4370-9287-4fb5cb688e4c:AG392D22_GoMArc1</strain>
        <strain evidence="4">Gfbio:e3339647-f889-4370-9287-4fb5cb688e4c:AG392E03_GoMArc1</strain>
        <strain evidence="5">Gfbio:e3339647-f889-4370-9287-4fb5cb688e4c:AG394J04_GoMArc1</strain>
    </source>
</reference>
<dbReference type="InterPro" id="IPR002068">
    <property type="entry name" value="A-crystallin/Hsp20_dom"/>
</dbReference>
<dbReference type="EMBL" id="CAJHIP010000001">
    <property type="protein sequence ID" value="CAD6490822.1"/>
    <property type="molecule type" value="Genomic_DNA"/>
</dbReference>
<feature type="domain" description="SHSP" evidence="3">
    <location>
        <begin position="47"/>
        <end position="156"/>
    </location>
</feature>
<evidence type="ECO:0000313" key="6">
    <source>
        <dbReference type="EMBL" id="CAD6492488.1"/>
    </source>
</evidence>
<evidence type="ECO:0000256" key="1">
    <source>
        <dbReference type="PROSITE-ProRule" id="PRU00285"/>
    </source>
</evidence>
<sequence length="156" mass="17409">MDISIGKKQVEKTIEKTIEHAPKPPKYVEDFIHEGVKFFGGVAPKIGLEPYKTPALAVSASEDDENYYVYCDMAGIKRDTIEIYALGGGFTIYGERVIPDNLEFGKKINDDIEFGKLETCVGIALPKEISSIKTDFENGMLKIVIPKYKGRKISIE</sequence>
<evidence type="ECO:0000313" key="7">
    <source>
        <dbReference type="Proteomes" id="UP000606624"/>
    </source>
</evidence>
<evidence type="ECO:0000259" key="3">
    <source>
        <dbReference type="PROSITE" id="PS01031"/>
    </source>
</evidence>
<dbReference type="PROSITE" id="PS01031">
    <property type="entry name" value="SHSP"/>
    <property type="match status" value="1"/>
</dbReference>
<dbReference type="EMBL" id="CAJHIS010000005">
    <property type="protein sequence ID" value="CAD6492488.1"/>
    <property type="molecule type" value="Genomic_DNA"/>
</dbReference>
<organism evidence="4 7">
    <name type="scientific">Candidatus Argoarchaeum ethanivorans</name>
    <dbReference type="NCBI Taxonomy" id="2608793"/>
    <lineage>
        <taxon>Archaea</taxon>
        <taxon>Methanobacteriati</taxon>
        <taxon>Methanobacteriota</taxon>
        <taxon>Stenosarchaea group</taxon>
        <taxon>Methanomicrobia</taxon>
        <taxon>Methanosarcinales</taxon>
        <taxon>Methanosarcinales incertae sedis</taxon>
        <taxon>GOM Arc I cluster</taxon>
        <taxon>Candidatus Argoarchaeum</taxon>
    </lineage>
</organism>
<name>A0A811T4D5_9EURY</name>
<dbReference type="InterPro" id="IPR008978">
    <property type="entry name" value="HSP20-like_chaperone"/>
</dbReference>
<gene>
    <name evidence="6" type="ORF">EMLJLAPB_00298</name>
    <name evidence="5" type="ORF">FFODKBPE_00024</name>
    <name evidence="4" type="ORF">KFBDDELM_00077</name>
</gene>
<accession>A0A811T4D5</accession>
<protein>
    <recommendedName>
        <fullName evidence="3">SHSP domain-containing protein</fullName>
    </recommendedName>
</protein>
<dbReference type="Pfam" id="PF00011">
    <property type="entry name" value="HSP20"/>
    <property type="match status" value="1"/>
</dbReference>
<dbReference type="Gene3D" id="2.60.40.790">
    <property type="match status" value="1"/>
</dbReference>
<dbReference type="Proteomes" id="UP000606624">
    <property type="component" value="Unassembled WGS sequence"/>
</dbReference>
<dbReference type="Proteomes" id="UP000603056">
    <property type="component" value="Unassembled WGS sequence"/>
</dbReference>